<dbReference type="InterPro" id="IPR051357">
    <property type="entry name" value="H3K9_HMTase_SUVAR3-9"/>
</dbReference>
<dbReference type="GO" id="GO:0005694">
    <property type="term" value="C:chromosome"/>
    <property type="evidence" value="ECO:0007669"/>
    <property type="project" value="UniProtKB-SubCell"/>
</dbReference>
<keyword evidence="3" id="KW-0489">Methyltransferase</keyword>
<evidence type="ECO:0000256" key="4">
    <source>
        <dbReference type="ARBA" id="ARBA00022679"/>
    </source>
</evidence>
<feature type="domain" description="Post-SET" evidence="12">
    <location>
        <begin position="695"/>
        <end position="711"/>
    </location>
</feature>
<dbReference type="InterPro" id="IPR036987">
    <property type="entry name" value="SRA-YDG_sf"/>
</dbReference>
<evidence type="ECO:0008006" key="16">
    <source>
        <dbReference type="Google" id="ProtNLM"/>
    </source>
</evidence>
<dbReference type="PROSITE" id="PS51575">
    <property type="entry name" value="SAM_MT43_SUVAR39_2"/>
    <property type="match status" value="1"/>
</dbReference>
<keyword evidence="4" id="KW-0808">Transferase</keyword>
<dbReference type="GO" id="GO:0032259">
    <property type="term" value="P:methylation"/>
    <property type="evidence" value="ECO:0007669"/>
    <property type="project" value="UniProtKB-KW"/>
</dbReference>
<dbReference type="InterPro" id="IPR003616">
    <property type="entry name" value="Post-SET_dom"/>
</dbReference>
<dbReference type="GO" id="GO:0003690">
    <property type="term" value="F:double-stranded DNA binding"/>
    <property type="evidence" value="ECO:0007669"/>
    <property type="project" value="TreeGrafter"/>
</dbReference>
<dbReference type="Pfam" id="PF05033">
    <property type="entry name" value="Pre-SET"/>
    <property type="match status" value="1"/>
</dbReference>
<dbReference type="SMART" id="SM00466">
    <property type="entry name" value="SRA"/>
    <property type="match status" value="1"/>
</dbReference>
<dbReference type="PROSITE" id="PS50280">
    <property type="entry name" value="SET"/>
    <property type="match status" value="1"/>
</dbReference>
<feature type="domain" description="Pre-SET" evidence="11">
    <location>
        <begin position="488"/>
        <end position="549"/>
    </location>
</feature>
<dbReference type="SMART" id="SM00317">
    <property type="entry name" value="SET"/>
    <property type="match status" value="1"/>
</dbReference>
<feature type="domain" description="YDG" evidence="13">
    <location>
        <begin position="266"/>
        <end position="413"/>
    </location>
</feature>
<evidence type="ECO:0000259" key="10">
    <source>
        <dbReference type="PROSITE" id="PS50280"/>
    </source>
</evidence>
<feature type="compositionally biased region" description="Polar residues" evidence="9">
    <location>
        <begin position="75"/>
        <end position="103"/>
    </location>
</feature>
<dbReference type="Pfam" id="PF02182">
    <property type="entry name" value="SAD_SRA"/>
    <property type="match status" value="1"/>
</dbReference>
<dbReference type="FunFam" id="2.30.280.10:FF:000003">
    <property type="entry name" value="Histone-lysine N-methyltransferase, H3 lysine-9 specific SUVH5"/>
    <property type="match status" value="1"/>
</dbReference>
<evidence type="ECO:0000259" key="13">
    <source>
        <dbReference type="PROSITE" id="PS51015"/>
    </source>
</evidence>
<comment type="caution">
    <text evidence="14">The sequence shown here is derived from an EMBL/GenBank/DDBJ whole genome shotgun (WGS) entry which is preliminary data.</text>
</comment>
<dbReference type="InterPro" id="IPR015947">
    <property type="entry name" value="PUA-like_sf"/>
</dbReference>
<dbReference type="InterPro" id="IPR025794">
    <property type="entry name" value="H3-K9-MeTrfase_plant"/>
</dbReference>
<keyword evidence="6" id="KW-0156">Chromatin regulator</keyword>
<evidence type="ECO:0000256" key="7">
    <source>
        <dbReference type="ARBA" id="ARBA00023242"/>
    </source>
</evidence>
<dbReference type="Gene3D" id="2.170.270.10">
    <property type="entry name" value="SET domain"/>
    <property type="match status" value="1"/>
</dbReference>
<keyword evidence="7 8" id="KW-0539">Nucleus</keyword>
<evidence type="ECO:0000256" key="2">
    <source>
        <dbReference type="ARBA" id="ARBA00022454"/>
    </source>
</evidence>
<evidence type="ECO:0000256" key="8">
    <source>
        <dbReference type="PROSITE-ProRule" id="PRU00358"/>
    </source>
</evidence>
<gene>
    <name evidence="14" type="ORF">RHGRI_006618</name>
</gene>
<dbReference type="SUPFAM" id="SSF82199">
    <property type="entry name" value="SET domain"/>
    <property type="match status" value="1"/>
</dbReference>
<dbReference type="SMART" id="SM00468">
    <property type="entry name" value="PreSET"/>
    <property type="match status" value="1"/>
</dbReference>
<dbReference type="InterPro" id="IPR007728">
    <property type="entry name" value="Pre-SET_dom"/>
</dbReference>
<feature type="domain" description="SET" evidence="10">
    <location>
        <begin position="552"/>
        <end position="685"/>
    </location>
</feature>
<feature type="region of interest" description="Disordered" evidence="9">
    <location>
        <begin position="73"/>
        <end position="176"/>
    </location>
</feature>
<dbReference type="PROSITE" id="PS50867">
    <property type="entry name" value="PRE_SET"/>
    <property type="match status" value="1"/>
</dbReference>
<evidence type="ECO:0000256" key="5">
    <source>
        <dbReference type="ARBA" id="ARBA00022691"/>
    </source>
</evidence>
<dbReference type="InterPro" id="IPR003105">
    <property type="entry name" value="SRA_YDG"/>
</dbReference>
<dbReference type="PANTHER" id="PTHR45660:SF13">
    <property type="entry name" value="HISTONE-LYSINE N-METHYLTRANSFERASE SETMAR"/>
    <property type="match status" value="1"/>
</dbReference>
<evidence type="ECO:0000256" key="3">
    <source>
        <dbReference type="ARBA" id="ARBA00022603"/>
    </source>
</evidence>
<dbReference type="PROSITE" id="PS50868">
    <property type="entry name" value="POST_SET"/>
    <property type="match status" value="1"/>
</dbReference>
<sequence length="843" mass="93363">MEQQGGLGSESYPSGSVDKSRVLNIRPLRCLVPIFPSPPGMSSISSPQASPFVCVPPTGPFPPGVSPFFPFLIPNESQQNPQAGGFNSTIQSPVPITSYRTPTSNGNAGSSRRGSKNRKAGIHSQPNDDGYGDSQNQGDQYLSGFSMHVASAEDTGKVGRKRGNSQRKTRSGREINTTTSDIDLDALANDFLQSFDLTRFDTIRRSDGDRESVRYVLMIYTLLRRRFTQAEDSKESTPGVTRRPDLRAGALLMSKGIRTNMTKRVGAVPGIEVGDIFFFRMEICLVGLHAQSMAGIDYMSLKVGLDEEPVAVSIVSSGSYEDNDEDGDVLIYSGQGGVLRKDNVMMDQKLERGNLALEKSLHRGNDVRVIRGVRDESNATGKIYVYDGLYKIQESWVEKGKSGCNVFKYKLVRAAGQPEAFTLWKSVRNWKEGISSRVGVILPDLTSGAESLPVSLVNDVDHEKGPAYFTYFPTLKYPKPVSSQQPSLSCLCRGGCQPGDLNCSCIQKNGGALAYTSLGVLLSFKSLVHECGPSCLCPPNCRNRISHAGLKIRLEVFRTKDRGWGLRSWDPIRAGCFICEYAGEVIAKSMEGEIGIDNDDSYIFDSTRICEPREVMPGNSAGSPKLPFPLVISAKNGGNVARFMNHSCTPNVYWQPVVREGSYLHIAFFAINHIPPMKELTYDYGTIQPGKAEPRRKKCLCGSLRCRGFRCHKLNRTVHSVVVVIENLRQSKCSEIFDLLLVARKSFRAEWLPSVLTAFSQAVWRYRYGRTPNSVFIVAYGLRKLMFWLLAVEKSFNLSAVYNSISSFNLSAVYNSISDCVTLKVKQKPKRVLLIFHKLRIYV</sequence>
<evidence type="ECO:0000256" key="1">
    <source>
        <dbReference type="ARBA" id="ARBA00004286"/>
    </source>
</evidence>
<dbReference type="PROSITE" id="PS51015">
    <property type="entry name" value="YDG"/>
    <property type="match status" value="1"/>
</dbReference>
<keyword evidence="2" id="KW-0158">Chromosome</keyword>
<evidence type="ECO:0000256" key="6">
    <source>
        <dbReference type="ARBA" id="ARBA00022853"/>
    </source>
</evidence>
<dbReference type="Gene3D" id="2.30.280.10">
    <property type="entry name" value="SRA-YDG"/>
    <property type="match status" value="1"/>
</dbReference>
<proteinExistence type="predicted"/>
<evidence type="ECO:0000313" key="15">
    <source>
        <dbReference type="Proteomes" id="UP000823749"/>
    </source>
</evidence>
<dbReference type="Pfam" id="PF00856">
    <property type="entry name" value="SET"/>
    <property type="match status" value="1"/>
</dbReference>
<evidence type="ECO:0000313" key="14">
    <source>
        <dbReference type="EMBL" id="KAG5556049.1"/>
    </source>
</evidence>
<keyword evidence="15" id="KW-1185">Reference proteome</keyword>
<dbReference type="SUPFAM" id="SSF88697">
    <property type="entry name" value="PUA domain-like"/>
    <property type="match status" value="1"/>
</dbReference>
<dbReference type="AlphaFoldDB" id="A0AAV6KUX1"/>
<organism evidence="14 15">
    <name type="scientific">Rhododendron griersonianum</name>
    <dbReference type="NCBI Taxonomy" id="479676"/>
    <lineage>
        <taxon>Eukaryota</taxon>
        <taxon>Viridiplantae</taxon>
        <taxon>Streptophyta</taxon>
        <taxon>Embryophyta</taxon>
        <taxon>Tracheophyta</taxon>
        <taxon>Spermatophyta</taxon>
        <taxon>Magnoliopsida</taxon>
        <taxon>eudicotyledons</taxon>
        <taxon>Gunneridae</taxon>
        <taxon>Pentapetalae</taxon>
        <taxon>asterids</taxon>
        <taxon>Ericales</taxon>
        <taxon>Ericaceae</taxon>
        <taxon>Ericoideae</taxon>
        <taxon>Rhodoreae</taxon>
        <taxon>Rhododendron</taxon>
    </lineage>
</organism>
<dbReference type="GO" id="GO:0042054">
    <property type="term" value="F:histone methyltransferase activity"/>
    <property type="evidence" value="ECO:0007669"/>
    <property type="project" value="InterPro"/>
</dbReference>
<dbReference type="InterPro" id="IPR001214">
    <property type="entry name" value="SET_dom"/>
</dbReference>
<protein>
    <recommendedName>
        <fullName evidence="16">Histone-lysine N-methyltransferase, H3 lysine-9 specific SUVH1</fullName>
    </recommendedName>
</protein>
<evidence type="ECO:0000259" key="11">
    <source>
        <dbReference type="PROSITE" id="PS50867"/>
    </source>
</evidence>
<name>A0AAV6KUX1_9ERIC</name>
<dbReference type="GO" id="GO:0005634">
    <property type="term" value="C:nucleus"/>
    <property type="evidence" value="ECO:0007669"/>
    <property type="project" value="UniProtKB-SubCell"/>
</dbReference>
<dbReference type="GO" id="GO:0008270">
    <property type="term" value="F:zinc ion binding"/>
    <property type="evidence" value="ECO:0007669"/>
    <property type="project" value="InterPro"/>
</dbReference>
<dbReference type="Proteomes" id="UP000823749">
    <property type="component" value="Chromosome 3"/>
</dbReference>
<accession>A0AAV6KUX1</accession>
<feature type="compositionally biased region" description="Basic residues" evidence="9">
    <location>
        <begin position="158"/>
        <end position="170"/>
    </location>
</feature>
<evidence type="ECO:0000256" key="9">
    <source>
        <dbReference type="SAM" id="MobiDB-lite"/>
    </source>
</evidence>
<comment type="subcellular location">
    <subcellularLocation>
        <location evidence="1">Chromosome</location>
    </subcellularLocation>
    <subcellularLocation>
        <location evidence="8">Nucleus</location>
    </subcellularLocation>
</comment>
<dbReference type="InterPro" id="IPR046341">
    <property type="entry name" value="SET_dom_sf"/>
</dbReference>
<keyword evidence="5" id="KW-0949">S-adenosyl-L-methionine</keyword>
<dbReference type="EMBL" id="JACTNZ010000003">
    <property type="protein sequence ID" value="KAG5556049.1"/>
    <property type="molecule type" value="Genomic_DNA"/>
</dbReference>
<dbReference type="PANTHER" id="PTHR45660">
    <property type="entry name" value="HISTONE-LYSINE N-METHYLTRANSFERASE SETMAR"/>
    <property type="match status" value="1"/>
</dbReference>
<evidence type="ECO:0000259" key="12">
    <source>
        <dbReference type="PROSITE" id="PS50868"/>
    </source>
</evidence>
<reference evidence="14" key="1">
    <citation type="submission" date="2020-08" db="EMBL/GenBank/DDBJ databases">
        <title>Plant Genome Project.</title>
        <authorList>
            <person name="Zhang R.-G."/>
        </authorList>
    </citation>
    <scope>NUCLEOTIDE SEQUENCE</scope>
    <source>
        <strain evidence="14">WSP0</strain>
        <tissue evidence="14">Leaf</tissue>
    </source>
</reference>